<feature type="domain" description="VTT" evidence="8">
    <location>
        <begin position="30"/>
        <end position="160"/>
    </location>
</feature>
<reference evidence="9 10" key="1">
    <citation type="submission" date="2020-04" db="EMBL/GenBank/DDBJ databases">
        <title>Novel Paenibacillus strain UniB2 isolated from commercial digestive syrup.</title>
        <authorList>
            <person name="Thorat V."/>
            <person name="Kirdat K."/>
            <person name="Tiwarekar B."/>
            <person name="Yadav A."/>
        </authorList>
    </citation>
    <scope>NUCLEOTIDE SEQUENCE [LARGE SCALE GENOMIC DNA]</scope>
    <source>
        <strain evidence="9 10">UniB2</strain>
    </source>
</reference>
<evidence type="ECO:0000259" key="8">
    <source>
        <dbReference type="Pfam" id="PF09335"/>
    </source>
</evidence>
<name>A0A6H2H2S4_9BACL</name>
<comment type="similarity">
    <text evidence="2">Belongs to the DedA family.</text>
</comment>
<organism evidence="9 10">
    <name type="scientific">Paenibacillus albicereus</name>
    <dbReference type="NCBI Taxonomy" id="2726185"/>
    <lineage>
        <taxon>Bacteria</taxon>
        <taxon>Bacillati</taxon>
        <taxon>Bacillota</taxon>
        <taxon>Bacilli</taxon>
        <taxon>Bacillales</taxon>
        <taxon>Paenibacillaceae</taxon>
        <taxon>Paenibacillus</taxon>
    </lineage>
</organism>
<evidence type="ECO:0000256" key="6">
    <source>
        <dbReference type="ARBA" id="ARBA00023136"/>
    </source>
</evidence>
<proteinExistence type="inferred from homology"/>
<dbReference type="KEGG" id="palr:HGI30_22260"/>
<keyword evidence="5 7" id="KW-1133">Transmembrane helix</keyword>
<evidence type="ECO:0000256" key="3">
    <source>
        <dbReference type="ARBA" id="ARBA00022475"/>
    </source>
</evidence>
<dbReference type="Pfam" id="PF09335">
    <property type="entry name" value="VTT_dom"/>
    <property type="match status" value="1"/>
</dbReference>
<keyword evidence="10" id="KW-1185">Reference proteome</keyword>
<accession>A0A6H2H2S4</accession>
<evidence type="ECO:0000256" key="2">
    <source>
        <dbReference type="ARBA" id="ARBA00010792"/>
    </source>
</evidence>
<dbReference type="AlphaFoldDB" id="A0A6H2H2S4"/>
<evidence type="ECO:0000256" key="1">
    <source>
        <dbReference type="ARBA" id="ARBA00004651"/>
    </source>
</evidence>
<gene>
    <name evidence="9" type="ORF">HGI30_22260</name>
</gene>
<dbReference type="PANTHER" id="PTHR42709:SF6">
    <property type="entry name" value="UNDECAPRENYL PHOSPHATE TRANSPORTER A"/>
    <property type="match status" value="1"/>
</dbReference>
<dbReference type="InterPro" id="IPR032816">
    <property type="entry name" value="VTT_dom"/>
</dbReference>
<dbReference type="GO" id="GO:0005886">
    <property type="term" value="C:plasma membrane"/>
    <property type="evidence" value="ECO:0007669"/>
    <property type="project" value="UniProtKB-SubCell"/>
</dbReference>
<feature type="transmembrane region" description="Helical" evidence="7">
    <location>
        <begin position="175"/>
        <end position="196"/>
    </location>
</feature>
<dbReference type="InterPro" id="IPR051311">
    <property type="entry name" value="DedA_domain"/>
</dbReference>
<dbReference type="Proteomes" id="UP000502136">
    <property type="component" value="Chromosome"/>
</dbReference>
<evidence type="ECO:0000313" key="10">
    <source>
        <dbReference type="Proteomes" id="UP000502136"/>
    </source>
</evidence>
<dbReference type="RefSeq" id="WP_168909508.1">
    <property type="nucleotide sequence ID" value="NZ_CP051428.1"/>
</dbReference>
<evidence type="ECO:0000256" key="4">
    <source>
        <dbReference type="ARBA" id="ARBA00022692"/>
    </source>
</evidence>
<evidence type="ECO:0000256" key="7">
    <source>
        <dbReference type="SAM" id="Phobius"/>
    </source>
</evidence>
<feature type="transmembrane region" description="Helical" evidence="7">
    <location>
        <begin position="12"/>
        <end position="30"/>
    </location>
</feature>
<protein>
    <submittedName>
        <fullName evidence="9">DedA family protein</fullName>
    </submittedName>
</protein>
<keyword evidence="6 7" id="KW-0472">Membrane</keyword>
<keyword evidence="4 7" id="KW-0812">Transmembrane</keyword>
<keyword evidence="3" id="KW-1003">Cell membrane</keyword>
<evidence type="ECO:0000313" key="9">
    <source>
        <dbReference type="EMBL" id="QJC53980.1"/>
    </source>
</evidence>
<dbReference type="EMBL" id="CP051428">
    <property type="protein sequence ID" value="QJC53980.1"/>
    <property type="molecule type" value="Genomic_DNA"/>
</dbReference>
<evidence type="ECO:0000256" key="5">
    <source>
        <dbReference type="ARBA" id="ARBA00022989"/>
    </source>
</evidence>
<dbReference type="PANTHER" id="PTHR42709">
    <property type="entry name" value="ALKALINE PHOSPHATASE LIKE PROTEIN"/>
    <property type="match status" value="1"/>
</dbReference>
<comment type="subcellular location">
    <subcellularLocation>
        <location evidence="1">Cell membrane</location>
        <topology evidence="1">Multi-pass membrane protein</topology>
    </subcellularLocation>
</comment>
<dbReference type="NCBIfam" id="TIGR01167">
    <property type="entry name" value="LPXTG_anchor"/>
    <property type="match status" value="1"/>
</dbReference>
<feature type="transmembrane region" description="Helical" evidence="7">
    <location>
        <begin position="139"/>
        <end position="163"/>
    </location>
</feature>
<feature type="transmembrane region" description="Helical" evidence="7">
    <location>
        <begin position="50"/>
        <end position="75"/>
    </location>
</feature>
<sequence length="204" mass="22553">MEAWITEIMDRFGYFGVGFLIAIENLFPPIPSEVILTFGGFMTAKTSMTVVGVIIAATLGSVIGAVILYFIGAWLHADRLERIVGRWGHLLRLKPEDVRKADAWFDRYGPWAVLLCRLVPLVRSLISLPAGMSGMSFPLFLTLTTIGSLIWNTVLVTVGASVGESWESIVAYMDVYSNIVYALLALGLLGGAFWFFRSRRKAGR</sequence>